<dbReference type="InterPro" id="IPR017956">
    <property type="entry name" value="AT_hook_DNA-bd_motif"/>
</dbReference>
<organism evidence="3 4">
    <name type="scientific">Crotalaria pallida</name>
    <name type="common">Smooth rattlebox</name>
    <name type="synonym">Crotalaria striata</name>
    <dbReference type="NCBI Taxonomy" id="3830"/>
    <lineage>
        <taxon>Eukaryota</taxon>
        <taxon>Viridiplantae</taxon>
        <taxon>Streptophyta</taxon>
        <taxon>Embryophyta</taxon>
        <taxon>Tracheophyta</taxon>
        <taxon>Spermatophyta</taxon>
        <taxon>Magnoliopsida</taxon>
        <taxon>eudicotyledons</taxon>
        <taxon>Gunneridae</taxon>
        <taxon>Pentapetalae</taxon>
        <taxon>rosids</taxon>
        <taxon>fabids</taxon>
        <taxon>Fabales</taxon>
        <taxon>Fabaceae</taxon>
        <taxon>Papilionoideae</taxon>
        <taxon>50 kb inversion clade</taxon>
        <taxon>genistoids sensu lato</taxon>
        <taxon>core genistoids</taxon>
        <taxon>Crotalarieae</taxon>
        <taxon>Crotalaria</taxon>
    </lineage>
</organism>
<dbReference type="AlphaFoldDB" id="A0AAN9HS98"/>
<comment type="caution">
    <text evidence="3">The sequence shown here is derived from an EMBL/GenBank/DDBJ whole genome shotgun (WGS) entry which is preliminary data.</text>
</comment>
<feature type="compositionally biased region" description="Basic and acidic residues" evidence="2">
    <location>
        <begin position="105"/>
        <end position="124"/>
    </location>
</feature>
<feature type="compositionally biased region" description="Polar residues" evidence="2">
    <location>
        <begin position="129"/>
        <end position="151"/>
    </location>
</feature>
<dbReference type="GO" id="GO:0003677">
    <property type="term" value="F:DNA binding"/>
    <property type="evidence" value="ECO:0007669"/>
    <property type="project" value="InterPro"/>
</dbReference>
<evidence type="ECO:0000313" key="4">
    <source>
        <dbReference type="Proteomes" id="UP001372338"/>
    </source>
</evidence>
<feature type="coiled-coil region" evidence="1">
    <location>
        <begin position="599"/>
        <end position="643"/>
    </location>
</feature>
<dbReference type="PRINTS" id="PR00929">
    <property type="entry name" value="ATHOOK"/>
</dbReference>
<feature type="compositionally biased region" description="Basic and acidic residues" evidence="2">
    <location>
        <begin position="1"/>
        <end position="14"/>
    </location>
</feature>
<proteinExistence type="predicted"/>
<feature type="compositionally biased region" description="Polar residues" evidence="2">
    <location>
        <begin position="231"/>
        <end position="242"/>
    </location>
</feature>
<dbReference type="PANTHER" id="PTHR33499">
    <property type="entry name" value="OS12G0282400 PROTEIN-RELATED"/>
    <property type="match status" value="1"/>
</dbReference>
<evidence type="ECO:0000256" key="1">
    <source>
        <dbReference type="SAM" id="Coils"/>
    </source>
</evidence>
<feature type="compositionally biased region" description="Basic residues" evidence="2">
    <location>
        <begin position="245"/>
        <end position="254"/>
    </location>
</feature>
<feature type="region of interest" description="Disordered" evidence="2">
    <location>
        <begin position="210"/>
        <end position="262"/>
    </location>
</feature>
<protein>
    <submittedName>
        <fullName evidence="3">Uncharacterized protein</fullName>
    </submittedName>
</protein>
<dbReference type="PANTHER" id="PTHR33499:SF43">
    <property type="entry name" value="TRANSPOSASE, PTTA_EN_SPM, PLANT"/>
    <property type="match status" value="1"/>
</dbReference>
<feature type="coiled-coil region" evidence="1">
    <location>
        <begin position="513"/>
        <end position="568"/>
    </location>
</feature>
<reference evidence="3 4" key="1">
    <citation type="submission" date="2024-01" db="EMBL/GenBank/DDBJ databases">
        <title>The genomes of 5 underutilized Papilionoideae crops provide insights into root nodulation and disease resistanc.</title>
        <authorList>
            <person name="Yuan L."/>
        </authorList>
    </citation>
    <scope>NUCLEOTIDE SEQUENCE [LARGE SCALE GENOMIC DNA]</scope>
    <source>
        <strain evidence="3">ZHUSHIDOU_FW_LH</strain>
        <tissue evidence="3">Leaf</tissue>
    </source>
</reference>
<dbReference type="SMART" id="SM00384">
    <property type="entry name" value="AT_hook"/>
    <property type="match status" value="4"/>
</dbReference>
<feature type="coiled-coil region" evidence="1">
    <location>
        <begin position="679"/>
        <end position="713"/>
    </location>
</feature>
<gene>
    <name evidence="3" type="ORF">RIF29_42125</name>
</gene>
<feature type="region of interest" description="Disordered" evidence="2">
    <location>
        <begin position="103"/>
        <end position="182"/>
    </location>
</feature>
<evidence type="ECO:0000256" key="2">
    <source>
        <dbReference type="SAM" id="MobiDB-lite"/>
    </source>
</evidence>
<evidence type="ECO:0000313" key="3">
    <source>
        <dbReference type="EMBL" id="KAK7247246.1"/>
    </source>
</evidence>
<name>A0AAN9HS98_CROPI</name>
<accession>A0AAN9HS98</accession>
<dbReference type="EMBL" id="JAYWIO010000008">
    <property type="protein sequence ID" value="KAK7247246.1"/>
    <property type="molecule type" value="Genomic_DNA"/>
</dbReference>
<dbReference type="Proteomes" id="UP001372338">
    <property type="component" value="Unassembled WGS sequence"/>
</dbReference>
<sequence length="713" mass="81443">MLDPSLKEKQETRGLPRRGRSRGSRVQNYQESADSELDIFDNPSNVLEVDPGSEEMQGTDIGILPKNKGRGRPRLSRVQSYQESVDNELDILDNPSNALEVDPALEERQEADKGILPKNKERGRPRGSRVQNCQESPVGNLTSHINQSNMAEASPGCEESEETDTATTKEMGRGRPRGSRVQNCQENADYNLIMCIASEMMEVCPGSEEEQEAAAGVPPKKRGRGRPKGSVCQTNLLENADNSVKPKRKGRGRTRGLALERKRQQSADGKLDVLIHPTKLVAVGPGRKDFITDLALIVRQNARHNVYRWRLIPESTRDTIVEKILNNWRLQDTDVVRRAILDEAGRLYRNWRNRLHDHYLMFETKEEAVKHVPDDIDASDWQFLVDYFSSPLFKMLSSKNKANKAKQTMKHTSGRKPFLAVSYDARDKATGKEPDLQTLWQLTHKRANGEWIDEASKEVNDKVAEQVEEKLRQIEDSQLDIETIEPEIVSTAFKSVVGKKSYMQGFSAGQKSSSSIEVVYKQLQAELEAQKRETENSRKECNEIRARLAEVESELEEEQRKREETELCLVNRQKEMQEINNQVQTAIQSALLPFCPPVQAEVEAQKRETENARKECNELRARLFEVESQLEEEQQKREEAEVCLANREKGMQEINSQVQTAIQTALSHYRPQTSQTETISRQRRKIAELEAQLIEAEDVITDLRSELRRYGRR</sequence>
<dbReference type="InterPro" id="IPR004252">
    <property type="entry name" value="Probable_transposase_24"/>
</dbReference>
<keyword evidence="1" id="KW-0175">Coiled coil</keyword>
<feature type="region of interest" description="Disordered" evidence="2">
    <location>
        <begin position="1"/>
        <end position="75"/>
    </location>
</feature>
<dbReference type="Pfam" id="PF03004">
    <property type="entry name" value="Transposase_24"/>
    <property type="match status" value="1"/>
</dbReference>
<keyword evidence="4" id="KW-1185">Reference proteome</keyword>